<evidence type="ECO:0000256" key="8">
    <source>
        <dbReference type="ARBA" id="ARBA00022806"/>
    </source>
</evidence>
<dbReference type="Gene3D" id="3.40.50.300">
    <property type="entry name" value="P-loop containing nucleotide triphosphate hydrolases"/>
    <property type="match status" value="2"/>
</dbReference>
<reference evidence="20 21" key="1">
    <citation type="submission" date="2013-08" db="EMBL/GenBank/DDBJ databases">
        <authorList>
            <person name="Huang J."/>
            <person name="Wang G."/>
        </authorList>
    </citation>
    <scope>NUCLEOTIDE SEQUENCE [LARGE SCALE GENOMIC DNA]</scope>
    <source>
        <strain evidence="20 21">BH030004</strain>
    </source>
</reference>
<dbReference type="AlphaFoldDB" id="A0A0A5FZ62"/>
<dbReference type="GO" id="GO:0006281">
    <property type="term" value="P:DNA repair"/>
    <property type="evidence" value="ECO:0007669"/>
    <property type="project" value="UniProtKB-KW"/>
</dbReference>
<keyword evidence="10" id="KW-0067">ATP-binding</keyword>
<evidence type="ECO:0000313" key="20">
    <source>
        <dbReference type="EMBL" id="KGX84128.1"/>
    </source>
</evidence>
<dbReference type="GO" id="GO:0006310">
    <property type="term" value="P:DNA recombination"/>
    <property type="evidence" value="ECO:0007669"/>
    <property type="project" value="UniProtKB-UniRule"/>
</dbReference>
<dbReference type="InterPro" id="IPR001650">
    <property type="entry name" value="Helicase_C-like"/>
</dbReference>
<keyword evidence="21" id="KW-1185">Reference proteome</keyword>
<dbReference type="SMART" id="SM00487">
    <property type="entry name" value="DEXDc"/>
    <property type="match status" value="1"/>
</dbReference>
<dbReference type="GO" id="GO:0009378">
    <property type="term" value="F:four-way junction helicase activity"/>
    <property type="evidence" value="ECO:0007669"/>
    <property type="project" value="TreeGrafter"/>
</dbReference>
<evidence type="ECO:0000256" key="4">
    <source>
        <dbReference type="ARBA" id="ARBA00022723"/>
    </source>
</evidence>
<dbReference type="NCBIfam" id="TIGR00614">
    <property type="entry name" value="recQ_fam"/>
    <property type="match status" value="1"/>
</dbReference>
<feature type="domain" description="Helicase C-terminal" evidence="19">
    <location>
        <begin position="218"/>
        <end position="366"/>
    </location>
</feature>
<dbReference type="GO" id="GO:0043138">
    <property type="term" value="F:3'-5' DNA helicase activity"/>
    <property type="evidence" value="ECO:0007669"/>
    <property type="project" value="UniProtKB-EC"/>
</dbReference>
<dbReference type="STRING" id="1385511.GCA_000425225_03924"/>
<evidence type="ECO:0000256" key="12">
    <source>
        <dbReference type="ARBA" id="ARBA00023172"/>
    </source>
</evidence>
<dbReference type="InterPro" id="IPR014001">
    <property type="entry name" value="Helicase_ATP-bd"/>
</dbReference>
<organism evidence="20 21">
    <name type="scientific">Pontibacillus marinus BH030004 = DSM 16465</name>
    <dbReference type="NCBI Taxonomy" id="1385511"/>
    <lineage>
        <taxon>Bacteria</taxon>
        <taxon>Bacillati</taxon>
        <taxon>Bacillota</taxon>
        <taxon>Bacilli</taxon>
        <taxon>Bacillales</taxon>
        <taxon>Bacillaceae</taxon>
        <taxon>Pontibacillus</taxon>
    </lineage>
</organism>
<name>A0A0A5FZ62_9BACI</name>
<dbReference type="OrthoDB" id="9763310at2"/>
<dbReference type="SMART" id="SM00341">
    <property type="entry name" value="HRDC"/>
    <property type="match status" value="1"/>
</dbReference>
<dbReference type="InterPro" id="IPR004589">
    <property type="entry name" value="DNA_helicase_ATP-dep_RecQ"/>
</dbReference>
<keyword evidence="5" id="KW-0547">Nucleotide-binding</keyword>
<dbReference type="PROSITE" id="PS51194">
    <property type="entry name" value="HELICASE_CTER"/>
    <property type="match status" value="1"/>
</dbReference>
<dbReference type="Pfam" id="PF00271">
    <property type="entry name" value="Helicase_C"/>
    <property type="match status" value="1"/>
</dbReference>
<dbReference type="Pfam" id="PF16124">
    <property type="entry name" value="RecQ_Zn_bind"/>
    <property type="match status" value="1"/>
</dbReference>
<dbReference type="InterPro" id="IPR036390">
    <property type="entry name" value="WH_DNA-bd_sf"/>
</dbReference>
<feature type="domain" description="HRDC" evidence="17">
    <location>
        <begin position="517"/>
        <end position="596"/>
    </location>
</feature>
<comment type="caution">
    <text evidence="20">The sequence shown here is derived from an EMBL/GenBank/DDBJ whole genome shotgun (WGS) entry which is preliminary data.</text>
</comment>
<evidence type="ECO:0000259" key="19">
    <source>
        <dbReference type="PROSITE" id="PS51194"/>
    </source>
</evidence>
<gene>
    <name evidence="20" type="ORF">N783_19080</name>
</gene>
<dbReference type="Pfam" id="PF00570">
    <property type="entry name" value="HRDC"/>
    <property type="match status" value="1"/>
</dbReference>
<dbReference type="EC" id="5.6.2.4" evidence="16"/>
<keyword evidence="8" id="KW-0347">Helicase</keyword>
<evidence type="ECO:0000313" key="21">
    <source>
        <dbReference type="Proteomes" id="UP000030403"/>
    </source>
</evidence>
<evidence type="ECO:0000256" key="5">
    <source>
        <dbReference type="ARBA" id="ARBA00022741"/>
    </source>
</evidence>
<dbReference type="InterPro" id="IPR044876">
    <property type="entry name" value="HRDC_dom_sf"/>
</dbReference>
<dbReference type="FunFam" id="3.40.50.300:FF:001389">
    <property type="entry name" value="ATP-dependent DNA helicase RecQ"/>
    <property type="match status" value="1"/>
</dbReference>
<evidence type="ECO:0000256" key="14">
    <source>
        <dbReference type="ARBA" id="ARBA00023235"/>
    </source>
</evidence>
<evidence type="ECO:0000256" key="10">
    <source>
        <dbReference type="ARBA" id="ARBA00022840"/>
    </source>
</evidence>
<dbReference type="GO" id="GO:0016787">
    <property type="term" value="F:hydrolase activity"/>
    <property type="evidence" value="ECO:0007669"/>
    <property type="project" value="UniProtKB-KW"/>
</dbReference>
<keyword evidence="11" id="KW-0238">DNA-binding</keyword>
<dbReference type="InterPro" id="IPR002121">
    <property type="entry name" value="HRDC_dom"/>
</dbReference>
<dbReference type="CDD" id="cd17920">
    <property type="entry name" value="DEXHc_RecQ"/>
    <property type="match status" value="1"/>
</dbReference>
<dbReference type="FunFam" id="1.10.150.80:FF:000002">
    <property type="entry name" value="ATP-dependent DNA helicase RecQ"/>
    <property type="match status" value="1"/>
</dbReference>
<dbReference type="CDD" id="cd18794">
    <property type="entry name" value="SF2_C_RecQ"/>
    <property type="match status" value="1"/>
</dbReference>
<accession>A0A0A5FZ62</accession>
<proteinExistence type="inferred from homology"/>
<dbReference type="NCBIfam" id="TIGR01389">
    <property type="entry name" value="recQ"/>
    <property type="match status" value="1"/>
</dbReference>
<dbReference type="InterPro" id="IPR027417">
    <property type="entry name" value="P-loop_NTPase"/>
</dbReference>
<dbReference type="Gene3D" id="1.10.150.80">
    <property type="entry name" value="HRDC domain"/>
    <property type="match status" value="1"/>
</dbReference>
<dbReference type="EMBL" id="AVPF01000066">
    <property type="protein sequence ID" value="KGX84128.1"/>
    <property type="molecule type" value="Genomic_DNA"/>
</dbReference>
<dbReference type="Gene3D" id="1.10.10.10">
    <property type="entry name" value="Winged helix-like DNA-binding domain superfamily/Winged helix DNA-binding domain"/>
    <property type="match status" value="1"/>
</dbReference>
<dbReference type="PROSITE" id="PS51192">
    <property type="entry name" value="HELICASE_ATP_BIND_1"/>
    <property type="match status" value="1"/>
</dbReference>
<evidence type="ECO:0000256" key="9">
    <source>
        <dbReference type="ARBA" id="ARBA00022833"/>
    </source>
</evidence>
<dbReference type="GO" id="GO:0005737">
    <property type="term" value="C:cytoplasm"/>
    <property type="evidence" value="ECO:0007669"/>
    <property type="project" value="TreeGrafter"/>
</dbReference>
<dbReference type="InterPro" id="IPR032284">
    <property type="entry name" value="RecQ_Zn-bd"/>
</dbReference>
<evidence type="ECO:0000256" key="7">
    <source>
        <dbReference type="ARBA" id="ARBA00022801"/>
    </source>
</evidence>
<comment type="cofactor">
    <cofactor evidence="1">
        <name>Mg(2+)</name>
        <dbReference type="ChEBI" id="CHEBI:18420"/>
    </cofactor>
</comment>
<dbReference type="PROSITE" id="PS50967">
    <property type="entry name" value="HRDC"/>
    <property type="match status" value="1"/>
</dbReference>
<dbReference type="SUPFAM" id="SSF52540">
    <property type="entry name" value="P-loop containing nucleoside triphosphate hydrolases"/>
    <property type="match status" value="1"/>
</dbReference>
<evidence type="ECO:0000256" key="6">
    <source>
        <dbReference type="ARBA" id="ARBA00022763"/>
    </source>
</evidence>
<feature type="domain" description="Helicase ATP-binding" evidence="18">
    <location>
        <begin position="26"/>
        <end position="195"/>
    </location>
</feature>
<keyword evidence="13" id="KW-0234">DNA repair</keyword>
<keyword evidence="4" id="KW-0479">Metal-binding</keyword>
<dbReference type="InterPro" id="IPR036388">
    <property type="entry name" value="WH-like_DNA-bd_sf"/>
</dbReference>
<dbReference type="GO" id="GO:0003677">
    <property type="term" value="F:DNA binding"/>
    <property type="evidence" value="ECO:0007669"/>
    <property type="project" value="UniProtKB-KW"/>
</dbReference>
<dbReference type="PANTHER" id="PTHR13710:SF105">
    <property type="entry name" value="ATP-DEPENDENT DNA HELICASE Q1"/>
    <property type="match status" value="1"/>
</dbReference>
<dbReference type="GO" id="GO:0046872">
    <property type="term" value="F:metal ion binding"/>
    <property type="evidence" value="ECO:0007669"/>
    <property type="project" value="UniProtKB-KW"/>
</dbReference>
<sequence>MIDQAQKILEQYFGFPSFRAGQQSVIEYILQKQNTLAIMPTGGGKSLCYQIPGLVLDGTAIIVSPLISLMKDQVDSLNALGIEATYINSSLSFEEQKDQLQRVKQGEFQFVYVAPERFDSEYFVHSIQQIPLSLIAFDEAHCISQWGHDFRPSYRSVVSRIHSLKNLPVVIGLTATATKEVTEDIKRLLNINPHSVVNTGFARDNLSFRIIKGKEKHDFIDDYIKARPNESGIIYTSTRKDTDRIQQWLTKQGYDAEKYHGGLTENQRKQAQNAFIQDEKTIMVATNAFGMGIDKSNIRYVIHYSMPMNIEAYYQEAGRAGRDGERSDCVLLYSAKDIHLQKFLIEQSIMEDDKKTGEYQKLQQMVNYCHTDRCLQEYMLTYFKDPFEHPACEKCSNCQHEGELKDITKEAQMILSCVKRMDERFGSGLVAKVLKGSKSQKVLDGRFQKISTYGLLSHMREKDITQMIQFLVAEGYLSVEDGKFPLLKLTSYALPLLKGEQSVHMLIEAAPASYTQTDVDESLFEELRMLRKSIADENEIPPYIVFSDATLKELCARLPKTKEEMLTVKGVGEKKFEQYGEVFLEKLQKQEVAETI</sequence>
<evidence type="ECO:0000259" key="18">
    <source>
        <dbReference type="PROSITE" id="PS51192"/>
    </source>
</evidence>
<evidence type="ECO:0000256" key="16">
    <source>
        <dbReference type="NCBIfam" id="TIGR01389"/>
    </source>
</evidence>
<evidence type="ECO:0000256" key="11">
    <source>
        <dbReference type="ARBA" id="ARBA00023125"/>
    </source>
</evidence>
<evidence type="ECO:0000256" key="1">
    <source>
        <dbReference type="ARBA" id="ARBA00001946"/>
    </source>
</evidence>
<keyword evidence="14" id="KW-0413">Isomerase</keyword>
<dbReference type="SUPFAM" id="SSF46785">
    <property type="entry name" value="Winged helix' DNA-binding domain"/>
    <property type="match status" value="1"/>
</dbReference>
<dbReference type="Pfam" id="PF00270">
    <property type="entry name" value="DEAD"/>
    <property type="match status" value="1"/>
</dbReference>
<comment type="similarity">
    <text evidence="3">Belongs to the helicase family. RecQ subfamily.</text>
</comment>
<keyword evidence="9" id="KW-0862">Zinc</keyword>
<keyword evidence="6" id="KW-0227">DNA damage</keyword>
<dbReference type="PANTHER" id="PTHR13710">
    <property type="entry name" value="DNA HELICASE RECQ FAMILY MEMBER"/>
    <property type="match status" value="1"/>
</dbReference>
<dbReference type="GO" id="GO:0009432">
    <property type="term" value="P:SOS response"/>
    <property type="evidence" value="ECO:0007669"/>
    <property type="project" value="UniProtKB-UniRule"/>
</dbReference>
<dbReference type="RefSeq" id="WP_036843141.1">
    <property type="nucleotide sequence ID" value="NZ_AULJ01000062.1"/>
</dbReference>
<dbReference type="InterPro" id="IPR018982">
    <property type="entry name" value="RQC_domain"/>
</dbReference>
<dbReference type="InterPro" id="IPR010997">
    <property type="entry name" value="HRDC-like_sf"/>
</dbReference>
<dbReference type="GO" id="GO:0043590">
    <property type="term" value="C:bacterial nucleoid"/>
    <property type="evidence" value="ECO:0007669"/>
    <property type="project" value="TreeGrafter"/>
</dbReference>
<dbReference type="SUPFAM" id="SSF47819">
    <property type="entry name" value="HRDC-like"/>
    <property type="match status" value="1"/>
</dbReference>
<dbReference type="Proteomes" id="UP000030403">
    <property type="component" value="Unassembled WGS sequence"/>
</dbReference>
<evidence type="ECO:0000259" key="17">
    <source>
        <dbReference type="PROSITE" id="PS50967"/>
    </source>
</evidence>
<dbReference type="GO" id="GO:0030894">
    <property type="term" value="C:replisome"/>
    <property type="evidence" value="ECO:0007669"/>
    <property type="project" value="TreeGrafter"/>
</dbReference>
<keyword evidence="12" id="KW-0233">DNA recombination</keyword>
<dbReference type="GO" id="GO:0005524">
    <property type="term" value="F:ATP binding"/>
    <property type="evidence" value="ECO:0007669"/>
    <property type="project" value="UniProtKB-KW"/>
</dbReference>
<dbReference type="InterPro" id="IPR011545">
    <property type="entry name" value="DEAD/DEAH_box_helicase_dom"/>
</dbReference>
<comment type="cofactor">
    <cofactor evidence="2">
        <name>Zn(2+)</name>
        <dbReference type="ChEBI" id="CHEBI:29105"/>
    </cofactor>
</comment>
<dbReference type="Pfam" id="PF09382">
    <property type="entry name" value="RQC"/>
    <property type="match status" value="1"/>
</dbReference>
<evidence type="ECO:0000256" key="15">
    <source>
        <dbReference type="ARBA" id="ARBA00034617"/>
    </source>
</evidence>
<protein>
    <recommendedName>
        <fullName evidence="16">DNA helicase RecQ</fullName>
        <ecNumber evidence="16">5.6.2.4</ecNumber>
    </recommendedName>
</protein>
<dbReference type="GO" id="GO:0006260">
    <property type="term" value="P:DNA replication"/>
    <property type="evidence" value="ECO:0007669"/>
    <property type="project" value="InterPro"/>
</dbReference>
<dbReference type="InterPro" id="IPR006293">
    <property type="entry name" value="DNA_helicase_ATP-dep_RecQ_bac"/>
</dbReference>
<dbReference type="SMART" id="SM00490">
    <property type="entry name" value="HELICc"/>
    <property type="match status" value="1"/>
</dbReference>
<evidence type="ECO:0000256" key="13">
    <source>
        <dbReference type="ARBA" id="ARBA00023204"/>
    </source>
</evidence>
<evidence type="ECO:0000256" key="2">
    <source>
        <dbReference type="ARBA" id="ARBA00001947"/>
    </source>
</evidence>
<evidence type="ECO:0000256" key="3">
    <source>
        <dbReference type="ARBA" id="ARBA00005446"/>
    </source>
</evidence>
<dbReference type="eggNOG" id="COG0514">
    <property type="taxonomic scope" value="Bacteria"/>
</dbReference>
<dbReference type="SMART" id="SM00956">
    <property type="entry name" value="RQC"/>
    <property type="match status" value="1"/>
</dbReference>
<comment type="catalytic activity">
    <reaction evidence="15">
        <text>Couples ATP hydrolysis with the unwinding of duplex DNA by translocating in the 3'-5' direction.</text>
        <dbReference type="EC" id="5.6.2.4"/>
    </reaction>
</comment>
<keyword evidence="7" id="KW-0378">Hydrolase</keyword>